<dbReference type="PANTHER" id="PTHR35807">
    <property type="entry name" value="TRANSCRIPTIONAL REGULATOR REDD-RELATED"/>
    <property type="match status" value="1"/>
</dbReference>
<keyword evidence="3 5" id="KW-0238">DNA-binding</keyword>
<reference evidence="7 8" key="1">
    <citation type="submission" date="2024-09" db="EMBL/GenBank/DDBJ databases">
        <authorList>
            <person name="Sun Q."/>
            <person name="Mori K."/>
        </authorList>
    </citation>
    <scope>NUCLEOTIDE SEQUENCE [LARGE SCALE GENOMIC DNA]</scope>
    <source>
        <strain evidence="7 8">TBRC 1432</strain>
    </source>
</reference>
<evidence type="ECO:0000256" key="3">
    <source>
        <dbReference type="ARBA" id="ARBA00023125"/>
    </source>
</evidence>
<feature type="domain" description="OmpR/PhoB-type" evidence="6">
    <location>
        <begin position="1"/>
        <end position="90"/>
    </location>
</feature>
<dbReference type="PANTHER" id="PTHR35807:SF1">
    <property type="entry name" value="TRANSCRIPTIONAL REGULATOR REDD"/>
    <property type="match status" value="1"/>
</dbReference>
<dbReference type="Gene3D" id="1.10.10.10">
    <property type="entry name" value="Winged helix-like DNA-binding domain superfamily/Winged helix DNA-binding domain"/>
    <property type="match status" value="1"/>
</dbReference>
<evidence type="ECO:0000313" key="7">
    <source>
        <dbReference type="EMBL" id="MFC0542406.1"/>
    </source>
</evidence>
<gene>
    <name evidence="7" type="ORF">ACFFH7_12990</name>
</gene>
<dbReference type="SMART" id="SM00862">
    <property type="entry name" value="Trans_reg_C"/>
    <property type="match status" value="1"/>
</dbReference>
<dbReference type="InterPro" id="IPR011990">
    <property type="entry name" value="TPR-like_helical_dom_sf"/>
</dbReference>
<evidence type="ECO:0000313" key="8">
    <source>
        <dbReference type="Proteomes" id="UP001589810"/>
    </source>
</evidence>
<keyword evidence="4" id="KW-0804">Transcription</keyword>
<dbReference type="Gene3D" id="1.25.40.10">
    <property type="entry name" value="Tetratricopeptide repeat domain"/>
    <property type="match status" value="1"/>
</dbReference>
<dbReference type="InterPro" id="IPR036388">
    <property type="entry name" value="WH-like_DNA-bd_sf"/>
</dbReference>
<evidence type="ECO:0000259" key="6">
    <source>
        <dbReference type="PROSITE" id="PS51755"/>
    </source>
</evidence>
<name>A0ABV6MQ26_9PSEU</name>
<dbReference type="CDD" id="cd15831">
    <property type="entry name" value="BTAD"/>
    <property type="match status" value="1"/>
</dbReference>
<accession>A0ABV6MQ26</accession>
<dbReference type="Pfam" id="PF03704">
    <property type="entry name" value="BTAD"/>
    <property type="match status" value="1"/>
</dbReference>
<dbReference type="SMART" id="SM01043">
    <property type="entry name" value="BTAD"/>
    <property type="match status" value="1"/>
</dbReference>
<keyword evidence="2" id="KW-0805">Transcription regulation</keyword>
<sequence>MDIRLLGEVQLRIGGRAVHLGPRQRQQVFAMLALEVNRVLPLTSLVDRVWARPPRTAQHAVEVHVSDLRRRIEEGGACLERRGAGYRLCADPQTIDVHQFRALVAHARTQTSDTDRADLLHQALQLWRGPALTGVAEESLRERLVADLEEARLHAFEDRAAALIRLRRHREVVEDLLPVVADHPLREHLAGQLAQGLHGIGQTVRALQLLRDTRRRLVDEFGIDPGMALRRLETQILQDNAAPIAS</sequence>
<dbReference type="RefSeq" id="WP_273940828.1">
    <property type="nucleotide sequence ID" value="NZ_CP097263.1"/>
</dbReference>
<evidence type="ECO:0000256" key="4">
    <source>
        <dbReference type="ARBA" id="ARBA00023163"/>
    </source>
</evidence>
<keyword evidence="8" id="KW-1185">Reference proteome</keyword>
<protein>
    <submittedName>
        <fullName evidence="7">BTAD domain-containing putative transcriptional regulator</fullName>
    </submittedName>
</protein>
<evidence type="ECO:0000256" key="2">
    <source>
        <dbReference type="ARBA" id="ARBA00023015"/>
    </source>
</evidence>
<dbReference type="SUPFAM" id="SSF46894">
    <property type="entry name" value="C-terminal effector domain of the bipartite response regulators"/>
    <property type="match status" value="1"/>
</dbReference>
<organism evidence="7 8">
    <name type="scientific">Kutzneria chonburiensis</name>
    <dbReference type="NCBI Taxonomy" id="1483604"/>
    <lineage>
        <taxon>Bacteria</taxon>
        <taxon>Bacillati</taxon>
        <taxon>Actinomycetota</taxon>
        <taxon>Actinomycetes</taxon>
        <taxon>Pseudonocardiales</taxon>
        <taxon>Pseudonocardiaceae</taxon>
        <taxon>Kutzneria</taxon>
    </lineage>
</organism>
<dbReference type="EMBL" id="JBHLUD010000004">
    <property type="protein sequence ID" value="MFC0542406.1"/>
    <property type="molecule type" value="Genomic_DNA"/>
</dbReference>
<dbReference type="InterPro" id="IPR051677">
    <property type="entry name" value="AfsR-DnrI-RedD_regulator"/>
</dbReference>
<dbReference type="InterPro" id="IPR005158">
    <property type="entry name" value="BTAD"/>
</dbReference>
<dbReference type="SUPFAM" id="SSF48452">
    <property type="entry name" value="TPR-like"/>
    <property type="match status" value="1"/>
</dbReference>
<comment type="similarity">
    <text evidence="1">Belongs to the AfsR/DnrI/RedD regulatory family.</text>
</comment>
<dbReference type="InterPro" id="IPR001867">
    <property type="entry name" value="OmpR/PhoB-type_DNA-bd"/>
</dbReference>
<dbReference type="PROSITE" id="PS51755">
    <property type="entry name" value="OMPR_PHOB"/>
    <property type="match status" value="1"/>
</dbReference>
<proteinExistence type="inferred from homology"/>
<evidence type="ECO:0000256" key="5">
    <source>
        <dbReference type="PROSITE-ProRule" id="PRU01091"/>
    </source>
</evidence>
<feature type="DNA-binding region" description="OmpR/PhoB-type" evidence="5">
    <location>
        <begin position="1"/>
        <end position="90"/>
    </location>
</feature>
<comment type="caution">
    <text evidence="7">The sequence shown here is derived from an EMBL/GenBank/DDBJ whole genome shotgun (WGS) entry which is preliminary data.</text>
</comment>
<dbReference type="InterPro" id="IPR016032">
    <property type="entry name" value="Sig_transdc_resp-reg_C-effctor"/>
</dbReference>
<dbReference type="Pfam" id="PF00486">
    <property type="entry name" value="Trans_reg_C"/>
    <property type="match status" value="1"/>
</dbReference>
<evidence type="ECO:0000256" key="1">
    <source>
        <dbReference type="ARBA" id="ARBA00005820"/>
    </source>
</evidence>
<dbReference type="Proteomes" id="UP001589810">
    <property type="component" value="Unassembled WGS sequence"/>
</dbReference>